<feature type="binding site" evidence="7">
    <location>
        <position position="174"/>
    </location>
    <ligand>
        <name>L-aspartate</name>
        <dbReference type="ChEBI" id="CHEBI:29991"/>
    </ligand>
</feature>
<keyword evidence="4 7" id="KW-0067">ATP-binding</keyword>
<dbReference type="Pfam" id="PF00152">
    <property type="entry name" value="tRNA-synt_2"/>
    <property type="match status" value="1"/>
</dbReference>
<dbReference type="InterPro" id="IPR004524">
    <property type="entry name" value="Asp-tRNA-ligase_1"/>
</dbReference>
<keyword evidence="2 7" id="KW-0436">Ligase</keyword>
<keyword evidence="5 7" id="KW-0648">Protein biosynthesis</keyword>
<dbReference type="Gene3D" id="3.30.930.10">
    <property type="entry name" value="Bira Bifunctional Protein, Domain 2"/>
    <property type="match status" value="1"/>
</dbReference>
<feature type="region of interest" description="Aspartate" evidence="7">
    <location>
        <begin position="198"/>
        <end position="201"/>
    </location>
</feature>
<proteinExistence type="inferred from homology"/>
<dbReference type="EMBL" id="BRVP01000018">
    <property type="protein sequence ID" value="GLB53451.1"/>
    <property type="molecule type" value="Genomic_DNA"/>
</dbReference>
<dbReference type="SUPFAM" id="SSF55261">
    <property type="entry name" value="GAD domain-like"/>
    <property type="match status" value="1"/>
</dbReference>
<dbReference type="SUPFAM" id="SSF55681">
    <property type="entry name" value="Class II aaRS and biotin synthetases"/>
    <property type="match status" value="1"/>
</dbReference>
<dbReference type="PANTHER" id="PTHR22594:SF5">
    <property type="entry name" value="ASPARTATE--TRNA LIGASE, MITOCHONDRIAL"/>
    <property type="match status" value="1"/>
</dbReference>
<feature type="binding site" evidence="7">
    <location>
        <position position="220"/>
    </location>
    <ligand>
        <name>L-aspartate</name>
        <dbReference type="ChEBI" id="CHEBI:29991"/>
    </ligand>
</feature>
<sequence length="582" mass="66366">MYRSHNCGKLRSAHINQEVTLSGWVQKVRDKGFMIWVDIRDRYGITQLIFDEERTPADVFEKAKELGREFVIQVTGKVIERVSKNPNLATGDIEILVTNLTILNTANTPPFTIEDETDGGEDLRMKYRYLDIRRNPVKNSLLFRHKVAMQVRNYLSQEGFIEVETPYLIKSTPEGARDFVVPSRMNEGQFYALPQSPQTFKQLLMVGGMDKYFQLVKCFRDEDLRADRQPEFTQIDCEMAFVEQEDILNIFEGLTRNLLKEIHGLEVDTFPRMTYAEAMKKYGNDKPDIRFGMEFGELNEVAQHKDFKVFNEADLVVGIAVTGAAAYTRKEIDKLIDWVKRPQIGALGMVYVKCNEDGTYKSSVDKFYDQEDLAKWAEATQAKPGDLICVLSGVAHKVRAQLSALRMEMATRLGLRKSNEFAPLWVVDFPLLEWDEETERYHAMHHPFTSPKPEDFELIETNPGEVRANAYDLVLNGNEIGGGSIRIHDKELQSRMFSLLGFTPEQAQAQFGFLMNAFQYGAPPHGGLAFGFDRLVAILGGQETIRDFIAFPKNNAGRDVMIDAPASIDNEQLDELHIKLNL</sequence>
<dbReference type="PRINTS" id="PR01042">
    <property type="entry name" value="TRNASYNTHASP"/>
</dbReference>
<dbReference type="GO" id="GO:0003676">
    <property type="term" value="F:nucleic acid binding"/>
    <property type="evidence" value="ECO:0007669"/>
    <property type="project" value="InterPro"/>
</dbReference>
<dbReference type="SUPFAM" id="SSF50249">
    <property type="entry name" value="Nucleic acid-binding proteins"/>
    <property type="match status" value="1"/>
</dbReference>
<dbReference type="NCBIfam" id="TIGR00459">
    <property type="entry name" value="aspS_bact"/>
    <property type="match status" value="1"/>
</dbReference>
<comment type="subunit">
    <text evidence="7">Homodimer.</text>
</comment>
<dbReference type="PANTHER" id="PTHR22594">
    <property type="entry name" value="ASPARTYL/LYSYL-TRNA SYNTHETASE"/>
    <property type="match status" value="1"/>
</dbReference>
<evidence type="ECO:0000259" key="8">
    <source>
        <dbReference type="PROSITE" id="PS50862"/>
    </source>
</evidence>
<comment type="function">
    <text evidence="7">Catalyzes the attachment of L-aspartate to tRNA(Asp) in a two-step reaction: L-aspartate is first activated by ATP to form Asp-AMP and then transferred to the acceptor end of tRNA(Asp).</text>
</comment>
<feature type="binding site" evidence="7">
    <location>
        <begin position="220"/>
        <end position="222"/>
    </location>
    <ligand>
        <name>ATP</name>
        <dbReference type="ChEBI" id="CHEBI:30616"/>
    </ligand>
</feature>
<dbReference type="InterPro" id="IPR006195">
    <property type="entry name" value="aa-tRNA-synth_II"/>
</dbReference>
<protein>
    <recommendedName>
        <fullName evidence="7">Aspartate--tRNA ligase</fullName>
        <ecNumber evidence="7">6.1.1.12</ecNumber>
    </recommendedName>
    <alternativeName>
        <fullName evidence="7">Aspartyl-tRNA synthetase</fullName>
        <shortName evidence="7">AspRS</shortName>
    </alternativeName>
</protein>
<evidence type="ECO:0000256" key="5">
    <source>
        <dbReference type="ARBA" id="ARBA00022917"/>
    </source>
</evidence>
<evidence type="ECO:0000256" key="4">
    <source>
        <dbReference type="ARBA" id="ARBA00022840"/>
    </source>
</evidence>
<dbReference type="Gene3D" id="3.30.1360.30">
    <property type="entry name" value="GAD-like domain"/>
    <property type="match status" value="1"/>
</dbReference>
<dbReference type="GO" id="GO:0005737">
    <property type="term" value="C:cytoplasm"/>
    <property type="evidence" value="ECO:0007669"/>
    <property type="project" value="UniProtKB-SubCell"/>
</dbReference>
<dbReference type="RefSeq" id="WP_281755414.1">
    <property type="nucleotide sequence ID" value="NZ_BRVP01000018.1"/>
</dbReference>
<dbReference type="GO" id="GO:0006422">
    <property type="term" value="P:aspartyl-tRNA aminoacylation"/>
    <property type="evidence" value="ECO:0007669"/>
    <property type="project" value="UniProtKB-UniRule"/>
</dbReference>
<keyword evidence="3 7" id="KW-0547">Nucleotide-binding</keyword>
<dbReference type="EC" id="6.1.1.12" evidence="7"/>
<dbReference type="HAMAP" id="MF_00044">
    <property type="entry name" value="Asp_tRNA_synth_type1"/>
    <property type="match status" value="1"/>
</dbReference>
<name>A0A9W6EVW4_9FLAO</name>
<evidence type="ECO:0000256" key="2">
    <source>
        <dbReference type="ARBA" id="ARBA00022598"/>
    </source>
</evidence>
<dbReference type="InterPro" id="IPR047090">
    <property type="entry name" value="AspRS_core"/>
</dbReference>
<evidence type="ECO:0000313" key="9">
    <source>
        <dbReference type="EMBL" id="GLB53451.1"/>
    </source>
</evidence>
<dbReference type="InterPro" id="IPR004364">
    <property type="entry name" value="Aa-tRNA-synt_II"/>
</dbReference>
<feature type="binding site" evidence="7">
    <location>
        <position position="486"/>
    </location>
    <ligand>
        <name>L-aspartate</name>
        <dbReference type="ChEBI" id="CHEBI:29991"/>
    </ligand>
</feature>
<reference evidence="9" key="1">
    <citation type="submission" date="2022-07" db="EMBL/GenBank/DDBJ databases">
        <title>Taxonomy of Novel Oxalotrophic and Methylotrophic Bacteria.</title>
        <authorList>
            <person name="Sahin N."/>
            <person name="Tani A."/>
        </authorList>
    </citation>
    <scope>NUCLEOTIDE SEQUENCE</scope>
    <source>
        <strain evidence="9">AM327</strain>
    </source>
</reference>
<evidence type="ECO:0000256" key="6">
    <source>
        <dbReference type="ARBA" id="ARBA00023146"/>
    </source>
</evidence>
<dbReference type="InterPro" id="IPR047089">
    <property type="entry name" value="Asp-tRNA-ligase_1_N"/>
</dbReference>
<dbReference type="GO" id="GO:0004815">
    <property type="term" value="F:aspartate-tRNA ligase activity"/>
    <property type="evidence" value="ECO:0007669"/>
    <property type="project" value="UniProtKB-UniRule"/>
</dbReference>
<gene>
    <name evidence="7 9" type="primary">aspS</name>
    <name evidence="9" type="ORF">NBRC110019_24920</name>
</gene>
<comment type="caution">
    <text evidence="7">Lacks conserved residue(s) required for the propagation of feature annotation.</text>
</comment>
<organism evidence="9 10">
    <name type="scientific">Neptunitalea chrysea</name>
    <dbReference type="NCBI Taxonomy" id="1647581"/>
    <lineage>
        <taxon>Bacteria</taxon>
        <taxon>Pseudomonadati</taxon>
        <taxon>Bacteroidota</taxon>
        <taxon>Flavobacteriia</taxon>
        <taxon>Flavobacteriales</taxon>
        <taxon>Flavobacteriaceae</taxon>
        <taxon>Neptunitalea</taxon>
    </lineage>
</organism>
<dbReference type="InterPro" id="IPR012340">
    <property type="entry name" value="NA-bd_OB-fold"/>
</dbReference>
<evidence type="ECO:0000313" key="10">
    <source>
        <dbReference type="Proteomes" id="UP001143545"/>
    </source>
</evidence>
<dbReference type="InterPro" id="IPR045864">
    <property type="entry name" value="aa-tRNA-synth_II/BPL/LPL"/>
</dbReference>
<dbReference type="Gene3D" id="2.40.50.140">
    <property type="entry name" value="Nucleic acid-binding proteins"/>
    <property type="match status" value="1"/>
</dbReference>
<dbReference type="InterPro" id="IPR029351">
    <property type="entry name" value="GAD_dom"/>
</dbReference>
<feature type="binding site" evidence="7">
    <location>
        <position position="479"/>
    </location>
    <ligand>
        <name>ATP</name>
        <dbReference type="ChEBI" id="CHEBI:30616"/>
    </ligand>
</feature>
<dbReference type="InterPro" id="IPR002312">
    <property type="entry name" value="Asp/Asn-tRNA-synth_IIb"/>
</dbReference>
<keyword evidence="7" id="KW-0963">Cytoplasm</keyword>
<dbReference type="InterPro" id="IPR004365">
    <property type="entry name" value="NA-bd_OB_tRNA"/>
</dbReference>
<dbReference type="CDD" id="cd00777">
    <property type="entry name" value="AspRS_core"/>
    <property type="match status" value="1"/>
</dbReference>
<dbReference type="AlphaFoldDB" id="A0A9W6EVW4"/>
<keyword evidence="10" id="KW-1185">Reference proteome</keyword>
<feature type="binding site" evidence="7">
    <location>
        <position position="229"/>
    </location>
    <ligand>
        <name>ATP</name>
        <dbReference type="ChEBI" id="CHEBI:30616"/>
    </ligand>
</feature>
<dbReference type="NCBIfam" id="NF001750">
    <property type="entry name" value="PRK00476.1"/>
    <property type="match status" value="1"/>
</dbReference>
<comment type="similarity">
    <text evidence="1 7">Belongs to the class-II aminoacyl-tRNA synthetase family. Type 1 subfamily.</text>
</comment>
<evidence type="ECO:0000256" key="3">
    <source>
        <dbReference type="ARBA" id="ARBA00022741"/>
    </source>
</evidence>
<dbReference type="InterPro" id="IPR004115">
    <property type="entry name" value="GAD-like_sf"/>
</dbReference>
<feature type="binding site" evidence="7">
    <location>
        <begin position="531"/>
        <end position="534"/>
    </location>
    <ligand>
        <name>ATP</name>
        <dbReference type="ChEBI" id="CHEBI:30616"/>
    </ligand>
</feature>
<feature type="domain" description="Aminoacyl-transfer RNA synthetases class-II family profile" evidence="8">
    <location>
        <begin position="151"/>
        <end position="552"/>
    </location>
</feature>
<dbReference type="CDD" id="cd04317">
    <property type="entry name" value="EcAspRS_like_N"/>
    <property type="match status" value="1"/>
</dbReference>
<dbReference type="Pfam" id="PF01336">
    <property type="entry name" value="tRNA_anti-codon"/>
    <property type="match status" value="1"/>
</dbReference>
<accession>A0A9W6EVW4</accession>
<evidence type="ECO:0000256" key="1">
    <source>
        <dbReference type="ARBA" id="ARBA00006303"/>
    </source>
</evidence>
<dbReference type="Proteomes" id="UP001143545">
    <property type="component" value="Unassembled WGS sequence"/>
</dbReference>
<evidence type="ECO:0000256" key="7">
    <source>
        <dbReference type="HAMAP-Rule" id="MF_00044"/>
    </source>
</evidence>
<dbReference type="PROSITE" id="PS50862">
    <property type="entry name" value="AA_TRNA_LIGASE_II"/>
    <property type="match status" value="1"/>
</dbReference>
<keyword evidence="6 7" id="KW-0030">Aminoacyl-tRNA synthetase</keyword>
<feature type="binding site" evidence="7">
    <location>
        <position position="445"/>
    </location>
    <ligand>
        <name>L-aspartate</name>
        <dbReference type="ChEBI" id="CHEBI:29991"/>
    </ligand>
</feature>
<dbReference type="Pfam" id="PF02938">
    <property type="entry name" value="GAD"/>
    <property type="match status" value="1"/>
</dbReference>
<dbReference type="GO" id="GO:0005524">
    <property type="term" value="F:ATP binding"/>
    <property type="evidence" value="ECO:0007669"/>
    <property type="project" value="UniProtKB-UniRule"/>
</dbReference>
<comment type="catalytic activity">
    <reaction evidence="7">
        <text>tRNA(Asp) + L-aspartate + ATP = L-aspartyl-tRNA(Asp) + AMP + diphosphate</text>
        <dbReference type="Rhea" id="RHEA:19649"/>
        <dbReference type="Rhea" id="RHEA-COMP:9660"/>
        <dbReference type="Rhea" id="RHEA-COMP:9678"/>
        <dbReference type="ChEBI" id="CHEBI:29991"/>
        <dbReference type="ChEBI" id="CHEBI:30616"/>
        <dbReference type="ChEBI" id="CHEBI:33019"/>
        <dbReference type="ChEBI" id="CHEBI:78442"/>
        <dbReference type="ChEBI" id="CHEBI:78516"/>
        <dbReference type="ChEBI" id="CHEBI:456215"/>
        <dbReference type="EC" id="6.1.1.12"/>
    </reaction>
</comment>
<comment type="subcellular location">
    <subcellularLocation>
        <location evidence="7">Cytoplasm</location>
    </subcellularLocation>
</comment>
<comment type="caution">
    <text evidence="9">The sequence shown here is derived from an EMBL/GenBank/DDBJ whole genome shotgun (WGS) entry which is preliminary data.</text>
</comment>